<dbReference type="RefSeq" id="XP_033377616.1">
    <property type="nucleotide sequence ID" value="XM_033529570.1"/>
</dbReference>
<feature type="compositionally biased region" description="Basic and acidic residues" evidence="1">
    <location>
        <begin position="240"/>
        <end position="252"/>
    </location>
</feature>
<dbReference type="AlphaFoldDB" id="A0A6A5X924"/>
<feature type="compositionally biased region" description="Basic and acidic residues" evidence="1">
    <location>
        <begin position="96"/>
        <end position="106"/>
    </location>
</feature>
<feature type="compositionally biased region" description="Low complexity" evidence="1">
    <location>
        <begin position="185"/>
        <end position="195"/>
    </location>
</feature>
<feature type="compositionally biased region" description="Basic and acidic residues" evidence="1">
    <location>
        <begin position="121"/>
        <end position="136"/>
    </location>
</feature>
<feature type="compositionally biased region" description="Polar residues" evidence="1">
    <location>
        <begin position="137"/>
        <end position="166"/>
    </location>
</feature>
<evidence type="ECO:0000313" key="3">
    <source>
        <dbReference type="Proteomes" id="UP000799778"/>
    </source>
</evidence>
<evidence type="ECO:0000256" key="1">
    <source>
        <dbReference type="SAM" id="MobiDB-lite"/>
    </source>
</evidence>
<dbReference type="Proteomes" id="UP000799778">
    <property type="component" value="Unassembled WGS sequence"/>
</dbReference>
<dbReference type="EMBL" id="ML978079">
    <property type="protein sequence ID" value="KAF2009277.1"/>
    <property type="molecule type" value="Genomic_DNA"/>
</dbReference>
<feature type="compositionally biased region" description="Basic and acidic residues" evidence="1">
    <location>
        <begin position="1"/>
        <end position="16"/>
    </location>
</feature>
<proteinExistence type="predicted"/>
<name>A0A6A5X924_9PLEO</name>
<reference evidence="2" key="1">
    <citation type="journal article" date="2020" name="Stud. Mycol.">
        <title>101 Dothideomycetes genomes: a test case for predicting lifestyles and emergence of pathogens.</title>
        <authorList>
            <person name="Haridas S."/>
            <person name="Albert R."/>
            <person name="Binder M."/>
            <person name="Bloem J."/>
            <person name="Labutti K."/>
            <person name="Salamov A."/>
            <person name="Andreopoulos B."/>
            <person name="Baker S."/>
            <person name="Barry K."/>
            <person name="Bills G."/>
            <person name="Bluhm B."/>
            <person name="Cannon C."/>
            <person name="Castanera R."/>
            <person name="Culley D."/>
            <person name="Daum C."/>
            <person name="Ezra D."/>
            <person name="Gonzalez J."/>
            <person name="Henrissat B."/>
            <person name="Kuo A."/>
            <person name="Liang C."/>
            <person name="Lipzen A."/>
            <person name="Lutzoni F."/>
            <person name="Magnuson J."/>
            <person name="Mondo S."/>
            <person name="Nolan M."/>
            <person name="Ohm R."/>
            <person name="Pangilinan J."/>
            <person name="Park H.-J."/>
            <person name="Ramirez L."/>
            <person name="Alfaro M."/>
            <person name="Sun H."/>
            <person name="Tritt A."/>
            <person name="Yoshinaga Y."/>
            <person name="Zwiers L.-H."/>
            <person name="Turgeon B."/>
            <person name="Goodwin S."/>
            <person name="Spatafora J."/>
            <person name="Crous P."/>
            <person name="Grigoriev I."/>
        </authorList>
    </citation>
    <scope>NUCLEOTIDE SEQUENCE</scope>
    <source>
        <strain evidence="2">CBS 175.79</strain>
    </source>
</reference>
<keyword evidence="3" id="KW-1185">Reference proteome</keyword>
<feature type="compositionally biased region" description="Basic and acidic residues" evidence="1">
    <location>
        <begin position="172"/>
        <end position="184"/>
    </location>
</feature>
<dbReference type="GeneID" id="54286967"/>
<feature type="compositionally biased region" description="Basic residues" evidence="1">
    <location>
        <begin position="40"/>
        <end position="55"/>
    </location>
</feature>
<organism evidence="2 3">
    <name type="scientific">Aaosphaeria arxii CBS 175.79</name>
    <dbReference type="NCBI Taxonomy" id="1450172"/>
    <lineage>
        <taxon>Eukaryota</taxon>
        <taxon>Fungi</taxon>
        <taxon>Dikarya</taxon>
        <taxon>Ascomycota</taxon>
        <taxon>Pezizomycotina</taxon>
        <taxon>Dothideomycetes</taxon>
        <taxon>Pleosporomycetidae</taxon>
        <taxon>Pleosporales</taxon>
        <taxon>Pleosporales incertae sedis</taxon>
        <taxon>Aaosphaeria</taxon>
    </lineage>
</organism>
<feature type="compositionally biased region" description="Basic and acidic residues" evidence="1">
    <location>
        <begin position="65"/>
        <end position="88"/>
    </location>
</feature>
<sequence length="252" mass="29565">MDGHENQKTSREESDYSSRGQSHLAHRHRTDTFYPSRVGVKPKRRNPVPLKRRRDAIKSGSLPRNDFERDWYRKHLDAARTVPERYRPDQQPGPVRDWRYALDRNAELSNSSAFRRRHAHSDRSRSPVSVENRENVRNGQSQSTTNSPRTTRLSGQRENTSSSLRQNPVDGRTMKRPESSEHSSPRLSSRRSLSSDNPSLHDEPNHQNRFERTERGSEAGANRHWSRSSASTRIRHRRYTDRYRPRSQDHGR</sequence>
<feature type="region of interest" description="Disordered" evidence="1">
    <location>
        <begin position="1"/>
        <end position="252"/>
    </location>
</feature>
<evidence type="ECO:0000313" key="2">
    <source>
        <dbReference type="EMBL" id="KAF2009277.1"/>
    </source>
</evidence>
<protein>
    <submittedName>
        <fullName evidence="2">Uncharacterized protein</fullName>
    </submittedName>
</protein>
<feature type="compositionally biased region" description="Basic and acidic residues" evidence="1">
    <location>
        <begin position="199"/>
        <end position="217"/>
    </location>
</feature>
<gene>
    <name evidence="2" type="ORF">BU24DRAFT_428818</name>
</gene>
<accession>A0A6A5X924</accession>